<evidence type="ECO:0000313" key="9">
    <source>
        <dbReference type="Proteomes" id="UP001473302"/>
    </source>
</evidence>
<dbReference type="EMBL" id="BAABUK010000040">
    <property type="protein sequence ID" value="GAA5817309.1"/>
    <property type="molecule type" value="Genomic_DNA"/>
</dbReference>
<comment type="caution">
    <text evidence="8">The sequence shown here is derived from an EMBL/GenBank/DDBJ whole genome shotgun (WGS) entry which is preliminary data.</text>
</comment>
<dbReference type="InterPro" id="IPR036638">
    <property type="entry name" value="HLH_DNA-bd_sf"/>
</dbReference>
<keyword evidence="5" id="KW-0539">Nucleus</keyword>
<evidence type="ECO:0000259" key="7">
    <source>
        <dbReference type="PROSITE" id="PS50888"/>
    </source>
</evidence>
<evidence type="ECO:0000313" key="8">
    <source>
        <dbReference type="EMBL" id="GAA5817309.1"/>
    </source>
</evidence>
<feature type="region of interest" description="Disordered" evidence="6">
    <location>
        <begin position="226"/>
        <end position="246"/>
    </location>
</feature>
<dbReference type="Gene3D" id="4.10.280.10">
    <property type="entry name" value="Helix-loop-helix DNA-binding domain"/>
    <property type="match status" value="1"/>
</dbReference>
<dbReference type="InterPro" id="IPR011598">
    <property type="entry name" value="bHLH_dom"/>
</dbReference>
<evidence type="ECO:0000256" key="5">
    <source>
        <dbReference type="ARBA" id="ARBA00023242"/>
    </source>
</evidence>
<dbReference type="PANTHER" id="PTHR15741:SF27">
    <property type="entry name" value="TRANSCRIPTION FACTOR AP-4"/>
    <property type="match status" value="1"/>
</dbReference>
<evidence type="ECO:0000256" key="1">
    <source>
        <dbReference type="ARBA" id="ARBA00004123"/>
    </source>
</evidence>
<dbReference type="PANTHER" id="PTHR15741">
    <property type="entry name" value="BASIC HELIX-LOOP-HELIX ZIP TRANSCRIPTION FACTOR"/>
    <property type="match status" value="1"/>
</dbReference>
<evidence type="ECO:0000256" key="4">
    <source>
        <dbReference type="ARBA" id="ARBA00023163"/>
    </source>
</evidence>
<dbReference type="InterPro" id="IPR052207">
    <property type="entry name" value="Max-like/E-box_TFs"/>
</dbReference>
<accession>A0ABP9ZDV4</accession>
<organism evidence="8 9">
    <name type="scientific">Mucor flavus</name>
    <dbReference type="NCBI Taxonomy" id="439312"/>
    <lineage>
        <taxon>Eukaryota</taxon>
        <taxon>Fungi</taxon>
        <taxon>Fungi incertae sedis</taxon>
        <taxon>Mucoromycota</taxon>
        <taxon>Mucoromycotina</taxon>
        <taxon>Mucoromycetes</taxon>
        <taxon>Mucorales</taxon>
        <taxon>Mucorineae</taxon>
        <taxon>Mucoraceae</taxon>
        <taxon>Mucor</taxon>
    </lineage>
</organism>
<protein>
    <recommendedName>
        <fullName evidence="7">BHLH domain-containing protein</fullName>
    </recommendedName>
</protein>
<sequence length="465" mass="52247">MLDQINFDLLSFPLPENEGNISDQDISDTFFSNLNQQDHISCGVMSLSSNSMYDYNNVNHVSPLDVSFLPQNSLSTPIPTPNYCTPSTHPLQEELEEFLTPLISPAITPNYTEIYEFLDPPSEQYFTPLSSPALPPSTNNSLNDNSSTTCTLSLQNSTLLSQQLAQIEAKQQQLRDQLNQSPTSPVAYRKSPLALFSNRTQSPPSPLPFNAKKRPSLRQKIALASPQLHATQNRRINNNNNSNNILPTMPATPASLMKMTHQRQISTTNTTTNTTTTNTHNTFTSSAANNEMVDIMSSLPPTAYISVNESTTTVVSKKRKLAPSSPVPIASSPRTLKPMISPFLQPDSNKSIFMPTIENRRSAHKVAEQRRRDTLKQSFDSLRKEITDVLIMDTVSFENEEKKRSEEAIRDEKEREVKLMSKVLLLQHSYEYIVKLKSDGKLKDEKIESMQSELDKLRLLANNKE</sequence>
<gene>
    <name evidence="8" type="ORF">MFLAVUS_010853</name>
</gene>
<reference evidence="8 9" key="1">
    <citation type="submission" date="2024-04" db="EMBL/GenBank/DDBJ databases">
        <title>genome sequences of Mucor flavus KT1a and Helicostylum pulchrum KT1b strains isolated from the surface of a dry-aged beef.</title>
        <authorList>
            <person name="Toyotome T."/>
            <person name="Hosono M."/>
            <person name="Torimaru M."/>
            <person name="Fukuda K."/>
            <person name="Mikami N."/>
        </authorList>
    </citation>
    <scope>NUCLEOTIDE SEQUENCE [LARGE SCALE GENOMIC DNA]</scope>
    <source>
        <strain evidence="8 9">KT1a</strain>
    </source>
</reference>
<comment type="subcellular location">
    <subcellularLocation>
        <location evidence="1">Nucleus</location>
    </subcellularLocation>
</comment>
<name>A0ABP9ZDV4_9FUNG</name>
<dbReference type="PROSITE" id="PS50888">
    <property type="entry name" value="BHLH"/>
    <property type="match status" value="1"/>
</dbReference>
<feature type="compositionally biased region" description="Low complexity" evidence="6">
    <location>
        <begin position="233"/>
        <end position="245"/>
    </location>
</feature>
<evidence type="ECO:0000256" key="2">
    <source>
        <dbReference type="ARBA" id="ARBA00023015"/>
    </source>
</evidence>
<evidence type="ECO:0000256" key="6">
    <source>
        <dbReference type="SAM" id="MobiDB-lite"/>
    </source>
</evidence>
<keyword evidence="4" id="KW-0804">Transcription</keyword>
<keyword evidence="9" id="KW-1185">Reference proteome</keyword>
<feature type="region of interest" description="Disordered" evidence="6">
    <location>
        <begin position="130"/>
        <end position="149"/>
    </location>
</feature>
<dbReference type="Proteomes" id="UP001473302">
    <property type="component" value="Unassembled WGS sequence"/>
</dbReference>
<keyword evidence="2" id="KW-0805">Transcription regulation</keyword>
<proteinExistence type="predicted"/>
<dbReference type="SUPFAM" id="SSF47459">
    <property type="entry name" value="HLH, helix-loop-helix DNA-binding domain"/>
    <property type="match status" value="1"/>
</dbReference>
<evidence type="ECO:0000256" key="3">
    <source>
        <dbReference type="ARBA" id="ARBA00023125"/>
    </source>
</evidence>
<feature type="domain" description="BHLH" evidence="7">
    <location>
        <begin position="359"/>
        <end position="436"/>
    </location>
</feature>
<keyword evidence="3" id="KW-0238">DNA-binding</keyword>
<dbReference type="Pfam" id="PF00010">
    <property type="entry name" value="HLH"/>
    <property type="match status" value="1"/>
</dbReference>